<evidence type="ECO:0000256" key="2">
    <source>
        <dbReference type="ARBA" id="ARBA00023125"/>
    </source>
</evidence>
<accession>A0A7W7ZAI0</accession>
<dbReference type="SMART" id="SM00419">
    <property type="entry name" value="HTH_CRP"/>
    <property type="match status" value="1"/>
</dbReference>
<comment type="caution">
    <text evidence="6">The sequence shown here is derived from an EMBL/GenBank/DDBJ whole genome shotgun (WGS) entry which is preliminary data.</text>
</comment>
<dbReference type="GO" id="GO:0003700">
    <property type="term" value="F:DNA-binding transcription factor activity"/>
    <property type="evidence" value="ECO:0007669"/>
    <property type="project" value="TreeGrafter"/>
</dbReference>
<dbReference type="AlphaFoldDB" id="A0A7W7ZAI0"/>
<dbReference type="PROSITE" id="PS51063">
    <property type="entry name" value="HTH_CRP_2"/>
    <property type="match status" value="1"/>
</dbReference>
<dbReference type="InterPro" id="IPR036390">
    <property type="entry name" value="WH_DNA-bd_sf"/>
</dbReference>
<dbReference type="Pfam" id="PF13545">
    <property type="entry name" value="HTH_Crp_2"/>
    <property type="match status" value="1"/>
</dbReference>
<dbReference type="Proteomes" id="UP000540989">
    <property type="component" value="Unassembled WGS sequence"/>
</dbReference>
<evidence type="ECO:0000259" key="4">
    <source>
        <dbReference type="PROSITE" id="PS50042"/>
    </source>
</evidence>
<dbReference type="PANTHER" id="PTHR24567:SF74">
    <property type="entry name" value="HTH-TYPE TRANSCRIPTIONAL REGULATOR ARCR"/>
    <property type="match status" value="1"/>
</dbReference>
<dbReference type="Gene3D" id="2.60.120.10">
    <property type="entry name" value="Jelly Rolls"/>
    <property type="match status" value="1"/>
</dbReference>
<dbReference type="RefSeq" id="WP_246408652.1">
    <property type="nucleotide sequence ID" value="NZ_JACHIP010000001.1"/>
</dbReference>
<keyword evidence="1" id="KW-0805">Transcription regulation</keyword>
<dbReference type="SMART" id="SM00100">
    <property type="entry name" value="cNMP"/>
    <property type="match status" value="1"/>
</dbReference>
<feature type="domain" description="Cyclic nucleotide-binding" evidence="4">
    <location>
        <begin position="23"/>
        <end position="143"/>
    </location>
</feature>
<dbReference type="InterPro" id="IPR014710">
    <property type="entry name" value="RmlC-like_jellyroll"/>
</dbReference>
<protein>
    <submittedName>
        <fullName evidence="6">CRP/FNR family transcriptional regulator</fullName>
    </submittedName>
</protein>
<dbReference type="InterPro" id="IPR012318">
    <property type="entry name" value="HTH_CRP"/>
</dbReference>
<dbReference type="SUPFAM" id="SSF51206">
    <property type="entry name" value="cAMP-binding domain-like"/>
    <property type="match status" value="1"/>
</dbReference>
<dbReference type="InterPro" id="IPR018490">
    <property type="entry name" value="cNMP-bd_dom_sf"/>
</dbReference>
<evidence type="ECO:0000256" key="1">
    <source>
        <dbReference type="ARBA" id="ARBA00023015"/>
    </source>
</evidence>
<reference evidence="6 7" key="1">
    <citation type="submission" date="2020-08" db="EMBL/GenBank/DDBJ databases">
        <title>Genomic Encyclopedia of Type Strains, Phase IV (KMG-V): Genome sequencing to study the core and pangenomes of soil and plant-associated prokaryotes.</title>
        <authorList>
            <person name="Whitman W."/>
        </authorList>
    </citation>
    <scope>NUCLEOTIDE SEQUENCE [LARGE SCALE GENOMIC DNA]</scope>
    <source>
        <strain evidence="6 7">M8UP14</strain>
    </source>
</reference>
<dbReference type="PRINTS" id="PR00034">
    <property type="entry name" value="HTHCRP"/>
</dbReference>
<dbReference type="GO" id="GO:0005829">
    <property type="term" value="C:cytosol"/>
    <property type="evidence" value="ECO:0007669"/>
    <property type="project" value="TreeGrafter"/>
</dbReference>
<dbReference type="Pfam" id="PF00027">
    <property type="entry name" value="cNMP_binding"/>
    <property type="match status" value="1"/>
</dbReference>
<evidence type="ECO:0000313" key="6">
    <source>
        <dbReference type="EMBL" id="MBB5056320.1"/>
    </source>
</evidence>
<name>A0A7W7ZAI0_9BACT</name>
<organism evidence="6 7">
    <name type="scientific">Granulicella aggregans</name>
    <dbReference type="NCBI Taxonomy" id="474949"/>
    <lineage>
        <taxon>Bacteria</taxon>
        <taxon>Pseudomonadati</taxon>
        <taxon>Acidobacteriota</taxon>
        <taxon>Terriglobia</taxon>
        <taxon>Terriglobales</taxon>
        <taxon>Acidobacteriaceae</taxon>
        <taxon>Granulicella</taxon>
    </lineage>
</organism>
<evidence type="ECO:0000259" key="5">
    <source>
        <dbReference type="PROSITE" id="PS51063"/>
    </source>
</evidence>
<keyword evidence="2" id="KW-0238">DNA-binding</keyword>
<proteinExistence type="predicted"/>
<dbReference type="Gene3D" id="1.10.10.10">
    <property type="entry name" value="Winged helix-like DNA-binding domain superfamily/Winged helix DNA-binding domain"/>
    <property type="match status" value="1"/>
</dbReference>
<feature type="domain" description="HTH crp-type" evidence="5">
    <location>
        <begin position="158"/>
        <end position="230"/>
    </location>
</feature>
<keyword evidence="7" id="KW-1185">Reference proteome</keyword>
<dbReference type="GO" id="GO:0003677">
    <property type="term" value="F:DNA binding"/>
    <property type="evidence" value="ECO:0007669"/>
    <property type="project" value="UniProtKB-KW"/>
</dbReference>
<dbReference type="SUPFAM" id="SSF46785">
    <property type="entry name" value="Winged helix' DNA-binding domain"/>
    <property type="match status" value="1"/>
</dbReference>
<dbReference type="PANTHER" id="PTHR24567">
    <property type="entry name" value="CRP FAMILY TRANSCRIPTIONAL REGULATORY PROTEIN"/>
    <property type="match status" value="1"/>
</dbReference>
<dbReference type="InterPro" id="IPR050397">
    <property type="entry name" value="Env_Response_Regulators"/>
</dbReference>
<keyword evidence="3" id="KW-0804">Transcription</keyword>
<dbReference type="CDD" id="cd00038">
    <property type="entry name" value="CAP_ED"/>
    <property type="match status" value="1"/>
</dbReference>
<sequence length="238" mass="25733">MPHRLNLRAPADCQNCGWRPKHMFCNLAPDALADFDTIGSSASMQSGAVLFREGDPGDRVYILCDGKVKLSCSSRDGKTLNLKIALAGDVLGLSAIISGSPFEVTAEALEPVSLKAIDRTDFLPFLNRHGEASMHAAKALSEEYMAAYSDARRLALSGSVSGRIAGLLLDWAKSESCGKAAMRFHMTMTHDDLASFTGTSRETVSRTLSRMQKDELIRIQGAAVTILLPERLTELASE</sequence>
<dbReference type="CDD" id="cd00092">
    <property type="entry name" value="HTH_CRP"/>
    <property type="match status" value="1"/>
</dbReference>
<dbReference type="InterPro" id="IPR000595">
    <property type="entry name" value="cNMP-bd_dom"/>
</dbReference>
<dbReference type="PROSITE" id="PS50042">
    <property type="entry name" value="CNMP_BINDING_3"/>
    <property type="match status" value="1"/>
</dbReference>
<evidence type="ECO:0000256" key="3">
    <source>
        <dbReference type="ARBA" id="ARBA00023163"/>
    </source>
</evidence>
<dbReference type="InterPro" id="IPR036388">
    <property type="entry name" value="WH-like_DNA-bd_sf"/>
</dbReference>
<dbReference type="EMBL" id="JACHIP010000001">
    <property type="protein sequence ID" value="MBB5056320.1"/>
    <property type="molecule type" value="Genomic_DNA"/>
</dbReference>
<evidence type="ECO:0000313" key="7">
    <source>
        <dbReference type="Proteomes" id="UP000540989"/>
    </source>
</evidence>
<gene>
    <name evidence="6" type="ORF">HDF16_000989</name>
</gene>